<sequence>MLRSASESWSLPASTLLPTMGAMATRDRAARAARDGVAVLPLVGAPVLPMPEHVRQAVRQAMDQPDPRDSRGLPELRAAIAAELERENGLHVDPERRLLITHGAMQGLSLVLRTVLAPGEEVIVPSPTFFFDGPIREAGATAVHVPAHERDGWALDLEALEAAVTPRSRVLLLCNPNNPTGYLPDAATVAAVADLAARHGLLVVSDDSWQHFTFDGRRYQPVEAFADRWPHLVTVTSLSKYYSLASWRVGYVLAPPPVIDAIERRFQWEAVCCGAVPQHAAIATLTGPRDWLDQALSTYQAKRDRVCDGIAASGLPEPVRPAAGAFLLVDCASLGDTPDDIDRVLLRHGIASIRGGDLHAPGTHVRLTFGSPEPVLDELVHRLAAARREAR</sequence>
<evidence type="ECO:0000256" key="4">
    <source>
        <dbReference type="ARBA" id="ARBA00022679"/>
    </source>
</evidence>
<keyword evidence="5" id="KW-0663">Pyridoxal phosphate</keyword>
<dbReference type="Pfam" id="PF00155">
    <property type="entry name" value="Aminotran_1_2"/>
    <property type="match status" value="1"/>
</dbReference>
<comment type="similarity">
    <text evidence="2">Belongs to the class-I pyridoxal-phosphate-dependent aminotransferase family.</text>
</comment>
<dbReference type="SUPFAM" id="SSF53383">
    <property type="entry name" value="PLP-dependent transferases"/>
    <property type="match status" value="1"/>
</dbReference>
<evidence type="ECO:0000313" key="7">
    <source>
        <dbReference type="EMBL" id="MDQ0376375.1"/>
    </source>
</evidence>
<dbReference type="CDD" id="cd00609">
    <property type="entry name" value="AAT_like"/>
    <property type="match status" value="1"/>
</dbReference>
<dbReference type="EMBL" id="JAUSUT010000001">
    <property type="protein sequence ID" value="MDQ0376375.1"/>
    <property type="molecule type" value="Genomic_DNA"/>
</dbReference>
<dbReference type="GO" id="GO:0008483">
    <property type="term" value="F:transaminase activity"/>
    <property type="evidence" value="ECO:0007669"/>
    <property type="project" value="UniProtKB-KW"/>
</dbReference>
<keyword evidence="3 7" id="KW-0032">Aminotransferase</keyword>
<accession>A0ABU0EMX8</accession>
<proteinExistence type="inferred from homology"/>
<dbReference type="InterPro" id="IPR050596">
    <property type="entry name" value="AspAT/PAT-like"/>
</dbReference>
<dbReference type="EC" id="2.6.1.-" evidence="7"/>
<dbReference type="PANTHER" id="PTHR46383:SF2">
    <property type="entry name" value="AMINOTRANSFERASE"/>
    <property type="match status" value="1"/>
</dbReference>
<keyword evidence="4 7" id="KW-0808">Transferase</keyword>
<reference evidence="7 8" key="1">
    <citation type="submission" date="2023-07" db="EMBL/GenBank/DDBJ databases">
        <title>Sequencing the genomes of 1000 actinobacteria strains.</title>
        <authorList>
            <person name="Klenk H.-P."/>
        </authorList>
    </citation>
    <scope>NUCLEOTIDE SEQUENCE [LARGE SCALE GENOMIC DNA]</scope>
    <source>
        <strain evidence="7 8">DSM 45805</strain>
    </source>
</reference>
<comment type="cofactor">
    <cofactor evidence="1">
        <name>pyridoxal 5'-phosphate</name>
        <dbReference type="ChEBI" id="CHEBI:597326"/>
    </cofactor>
</comment>
<evidence type="ECO:0000256" key="5">
    <source>
        <dbReference type="ARBA" id="ARBA00022898"/>
    </source>
</evidence>
<dbReference type="InterPro" id="IPR015421">
    <property type="entry name" value="PyrdxlP-dep_Trfase_major"/>
</dbReference>
<evidence type="ECO:0000259" key="6">
    <source>
        <dbReference type="Pfam" id="PF00155"/>
    </source>
</evidence>
<dbReference type="InterPro" id="IPR015424">
    <property type="entry name" value="PyrdxlP-dep_Trfase"/>
</dbReference>
<evidence type="ECO:0000256" key="3">
    <source>
        <dbReference type="ARBA" id="ARBA00022576"/>
    </source>
</evidence>
<dbReference type="InterPro" id="IPR004839">
    <property type="entry name" value="Aminotransferase_I/II_large"/>
</dbReference>
<comment type="caution">
    <text evidence="7">The sequence shown here is derived from an EMBL/GenBank/DDBJ whole genome shotgun (WGS) entry which is preliminary data.</text>
</comment>
<dbReference type="Gene3D" id="3.40.640.10">
    <property type="entry name" value="Type I PLP-dependent aspartate aminotransferase-like (Major domain)"/>
    <property type="match status" value="1"/>
</dbReference>
<dbReference type="Proteomes" id="UP001229651">
    <property type="component" value="Unassembled WGS sequence"/>
</dbReference>
<name>A0ABU0EMX8_9PSEU</name>
<protein>
    <submittedName>
        <fullName evidence="7">Aminotransferase</fullName>
        <ecNumber evidence="7">2.6.1.-</ecNumber>
    </submittedName>
</protein>
<evidence type="ECO:0000256" key="2">
    <source>
        <dbReference type="ARBA" id="ARBA00007441"/>
    </source>
</evidence>
<evidence type="ECO:0000256" key="1">
    <source>
        <dbReference type="ARBA" id="ARBA00001933"/>
    </source>
</evidence>
<dbReference type="PANTHER" id="PTHR46383">
    <property type="entry name" value="ASPARTATE AMINOTRANSFERASE"/>
    <property type="match status" value="1"/>
</dbReference>
<keyword evidence="8" id="KW-1185">Reference proteome</keyword>
<gene>
    <name evidence="7" type="ORF">FB470_000369</name>
</gene>
<organism evidence="7 8">
    <name type="scientific">Amycolatopsis thermophila</name>
    <dbReference type="NCBI Taxonomy" id="206084"/>
    <lineage>
        <taxon>Bacteria</taxon>
        <taxon>Bacillati</taxon>
        <taxon>Actinomycetota</taxon>
        <taxon>Actinomycetes</taxon>
        <taxon>Pseudonocardiales</taxon>
        <taxon>Pseudonocardiaceae</taxon>
        <taxon>Amycolatopsis</taxon>
    </lineage>
</organism>
<evidence type="ECO:0000313" key="8">
    <source>
        <dbReference type="Proteomes" id="UP001229651"/>
    </source>
</evidence>
<feature type="domain" description="Aminotransferase class I/classII large" evidence="6">
    <location>
        <begin position="69"/>
        <end position="383"/>
    </location>
</feature>